<organism evidence="1">
    <name type="scientific">marine metagenome</name>
    <dbReference type="NCBI Taxonomy" id="408172"/>
    <lineage>
        <taxon>unclassified sequences</taxon>
        <taxon>metagenomes</taxon>
        <taxon>ecological metagenomes</taxon>
    </lineage>
</organism>
<gene>
    <name evidence="1" type="ORF">METZ01_LOCUS45815</name>
</gene>
<dbReference type="AlphaFoldDB" id="A0A381RP58"/>
<reference evidence="1" key="1">
    <citation type="submission" date="2018-05" db="EMBL/GenBank/DDBJ databases">
        <authorList>
            <person name="Lanie J.A."/>
            <person name="Ng W.-L."/>
            <person name="Kazmierczak K.M."/>
            <person name="Andrzejewski T.M."/>
            <person name="Davidsen T.M."/>
            <person name="Wayne K.J."/>
            <person name="Tettelin H."/>
            <person name="Glass J.I."/>
            <person name="Rusch D."/>
            <person name="Podicherti R."/>
            <person name="Tsui H.-C.T."/>
            <person name="Winkler M.E."/>
        </authorList>
    </citation>
    <scope>NUCLEOTIDE SEQUENCE</scope>
</reference>
<accession>A0A381RP58</accession>
<evidence type="ECO:0000313" key="1">
    <source>
        <dbReference type="EMBL" id="SUZ92961.1"/>
    </source>
</evidence>
<sequence length="311" mass="34159">MLRPVDRRFRKRLPVLVGLCVFLAWPTISAQVRQNPSPMIDSTRPHPRIEPPIADGQREDLSVGTLFVSGNFGGNETVPVIVNFHHEFWLGEHYVSQLMPDAALVMVPLGVGSKVYNDAFVDSGTFSSMINEIELALGWVSGGETKVGKILLSSFSAGYGATRAILRHSEHYERVDGVLLADGLHAAYLEGETPPRLGGLSPPVVAEDLDVFVRFAADAVAGEKQMWVTHSEVFPGTYASTTETADYLLDQLGLTRTVVLREGPIGMQQLSEVEQGGFHLAGFAGNSAPDHLDHQYALGDWIRRVRRWLSR</sequence>
<protein>
    <recommendedName>
        <fullName evidence="2">Alpha/beta hydrolase</fullName>
    </recommendedName>
</protein>
<proteinExistence type="predicted"/>
<evidence type="ECO:0008006" key="2">
    <source>
        <dbReference type="Google" id="ProtNLM"/>
    </source>
</evidence>
<dbReference type="EMBL" id="UINC01002105">
    <property type="protein sequence ID" value="SUZ92961.1"/>
    <property type="molecule type" value="Genomic_DNA"/>
</dbReference>
<name>A0A381RP58_9ZZZZ</name>